<organism evidence="1 2">
    <name type="scientific">Botrytis fragariae</name>
    <dbReference type="NCBI Taxonomy" id="1964551"/>
    <lineage>
        <taxon>Eukaryota</taxon>
        <taxon>Fungi</taxon>
        <taxon>Dikarya</taxon>
        <taxon>Ascomycota</taxon>
        <taxon>Pezizomycotina</taxon>
        <taxon>Leotiomycetes</taxon>
        <taxon>Helotiales</taxon>
        <taxon>Sclerotiniaceae</taxon>
        <taxon>Botrytis</taxon>
    </lineage>
</organism>
<reference evidence="1 2" key="1">
    <citation type="journal article" date="2020" name="Phytopathology">
        <title>A high-quality genome resource of Botrytis fragariae, a new and rapidly spreading fungal pathogen causing strawberry gray mold in the U.S.A.</title>
        <authorList>
            <person name="Wu Y."/>
            <person name="Saski C.A."/>
            <person name="Schnabel G."/>
            <person name="Xiao S."/>
            <person name="Hu M."/>
        </authorList>
    </citation>
    <scope>NUCLEOTIDE SEQUENCE [LARGE SCALE GENOMIC DNA]</scope>
    <source>
        <strain evidence="1 2">BVB16</strain>
    </source>
</reference>
<proteinExistence type="predicted"/>
<protein>
    <submittedName>
        <fullName evidence="1">Uncharacterized protein</fullName>
    </submittedName>
</protein>
<name>A0A8H6APP9_9HELO</name>
<sequence length="249" mass="29008">MDMEIYTREQWASLPPIKFQGVLGILTRMSLSGSLSLTRLRIESLPIYMFMAWDSERASGTDVSARFIEAFSHLESLSLGLSCCAPNARLSFNPEPSCFHHRATNTMCKVVSSMKNLRHLDLNWQLSTIDEEEGCIPKTNSKNLRQMWNEAFLEGTFPNLEMLRLPWFCMEKIDLFTFLFRHKGTLKYIDLGNYTFEKDGTSCSFKEFFEGLERMLELEKLEFRDVYSISASVRKKERKGRIYKEIVKK</sequence>
<dbReference type="GeneID" id="59261908"/>
<dbReference type="OrthoDB" id="3533617at2759"/>
<dbReference type="Gene3D" id="3.80.10.10">
    <property type="entry name" value="Ribonuclease Inhibitor"/>
    <property type="match status" value="1"/>
</dbReference>
<dbReference type="InterPro" id="IPR032675">
    <property type="entry name" value="LRR_dom_sf"/>
</dbReference>
<keyword evidence="2" id="KW-1185">Reference proteome</keyword>
<evidence type="ECO:0000313" key="1">
    <source>
        <dbReference type="EMBL" id="KAF5871332.1"/>
    </source>
</evidence>
<dbReference type="EMBL" id="JABFCT010000012">
    <property type="protein sequence ID" value="KAF5871332.1"/>
    <property type="molecule type" value="Genomic_DNA"/>
</dbReference>
<dbReference type="SUPFAM" id="SSF52047">
    <property type="entry name" value="RNI-like"/>
    <property type="match status" value="1"/>
</dbReference>
<dbReference type="RefSeq" id="XP_037190279.1">
    <property type="nucleotide sequence ID" value="XM_037338216.1"/>
</dbReference>
<comment type="caution">
    <text evidence="1">The sequence shown here is derived from an EMBL/GenBank/DDBJ whole genome shotgun (WGS) entry which is preliminary data.</text>
</comment>
<evidence type="ECO:0000313" key="2">
    <source>
        <dbReference type="Proteomes" id="UP000531561"/>
    </source>
</evidence>
<dbReference type="AlphaFoldDB" id="A0A8H6APP9"/>
<dbReference type="Proteomes" id="UP000531561">
    <property type="component" value="Unassembled WGS sequence"/>
</dbReference>
<gene>
    <name evidence="1" type="ORF">Bfra_007848</name>
</gene>
<accession>A0A8H6APP9</accession>